<dbReference type="GO" id="GO:0050479">
    <property type="term" value="F:glyceryl-ether monooxygenase activity"/>
    <property type="evidence" value="ECO:0007669"/>
    <property type="project" value="TreeGrafter"/>
</dbReference>
<keyword evidence="4" id="KW-0560">Oxidoreductase</keyword>
<keyword evidence="6 7" id="KW-0472">Membrane</keyword>
<feature type="transmembrane region" description="Helical" evidence="7">
    <location>
        <begin position="78"/>
        <end position="95"/>
    </location>
</feature>
<reference evidence="9 10" key="1">
    <citation type="submission" date="2018-03" db="EMBL/GenBank/DDBJ databases">
        <title>The ancient ancestry and fast evolution of plastids.</title>
        <authorList>
            <person name="Moore K.R."/>
            <person name="Magnabosco C."/>
            <person name="Momper L."/>
            <person name="Gold D.A."/>
            <person name="Bosak T."/>
            <person name="Fournier G.P."/>
        </authorList>
    </citation>
    <scope>NUCLEOTIDE SEQUENCE [LARGE SCALE GENOMIC DNA]</scope>
    <source>
        <strain evidence="9 10">CCALA 037</strain>
    </source>
</reference>
<dbReference type="GO" id="GO:0005506">
    <property type="term" value="F:iron ion binding"/>
    <property type="evidence" value="ECO:0007669"/>
    <property type="project" value="InterPro"/>
</dbReference>
<evidence type="ECO:0000259" key="8">
    <source>
        <dbReference type="Pfam" id="PF04116"/>
    </source>
</evidence>
<dbReference type="GO" id="GO:0006643">
    <property type="term" value="P:membrane lipid metabolic process"/>
    <property type="evidence" value="ECO:0007669"/>
    <property type="project" value="TreeGrafter"/>
</dbReference>
<gene>
    <name evidence="9" type="ORF">C7B77_10670</name>
</gene>
<dbReference type="AlphaFoldDB" id="A0A2T1GGK9"/>
<dbReference type="RefSeq" id="WP_106303974.1">
    <property type="nucleotide sequence ID" value="NZ_PVWO01000108.1"/>
</dbReference>
<evidence type="ECO:0000256" key="1">
    <source>
        <dbReference type="ARBA" id="ARBA00004127"/>
    </source>
</evidence>
<dbReference type="Pfam" id="PF04116">
    <property type="entry name" value="FA_hydroxylase"/>
    <property type="match status" value="1"/>
</dbReference>
<evidence type="ECO:0000256" key="3">
    <source>
        <dbReference type="ARBA" id="ARBA00022989"/>
    </source>
</evidence>
<comment type="subcellular location">
    <subcellularLocation>
        <location evidence="1">Endomembrane system</location>
        <topology evidence="1">Multi-pass membrane protein</topology>
    </subcellularLocation>
</comment>
<evidence type="ECO:0000313" key="9">
    <source>
        <dbReference type="EMBL" id="PSB56783.1"/>
    </source>
</evidence>
<dbReference type="GO" id="GO:0016020">
    <property type="term" value="C:membrane"/>
    <property type="evidence" value="ECO:0007669"/>
    <property type="project" value="GOC"/>
</dbReference>
<dbReference type="PANTHER" id="PTHR21624:SF1">
    <property type="entry name" value="ALKYLGLYCEROL MONOOXYGENASE"/>
    <property type="match status" value="1"/>
</dbReference>
<keyword evidence="3 7" id="KW-1133">Transmembrane helix</keyword>
<protein>
    <submittedName>
        <fullName evidence="9">Fatty acid hydroxylase</fullName>
    </submittedName>
</protein>
<dbReference type="InterPro" id="IPR051689">
    <property type="entry name" value="Sterol_desaturase/TMEM195"/>
</dbReference>
<evidence type="ECO:0000256" key="2">
    <source>
        <dbReference type="ARBA" id="ARBA00022692"/>
    </source>
</evidence>
<evidence type="ECO:0000313" key="10">
    <source>
        <dbReference type="Proteomes" id="UP000238937"/>
    </source>
</evidence>
<evidence type="ECO:0000256" key="4">
    <source>
        <dbReference type="ARBA" id="ARBA00023002"/>
    </source>
</evidence>
<dbReference type="GO" id="GO:0008610">
    <property type="term" value="P:lipid biosynthetic process"/>
    <property type="evidence" value="ECO:0007669"/>
    <property type="project" value="InterPro"/>
</dbReference>
<dbReference type="PANTHER" id="PTHR21624">
    <property type="entry name" value="STEROL DESATURASE-RELATED PROTEIN"/>
    <property type="match status" value="1"/>
</dbReference>
<sequence length="271" mass="31968">MEYTLVSRLFPIFAIAIAIELMLVRHHRKQIYSWQESLDSLGIFLVYYLTQAIFIFVPAGLLLFAWQYRLFTIPIERWWSMPLLFISLEFCYYWYHRTAHTIRWLWATHAVHHSVRHFNFSAAYRLGWTSLLSGNIIFFMPISWLGFPPTAVIIGLSLTLAYQFWIHTELIPKLGVLEWIFNTPSHHRVHHAANSEYIDRNYGGVLIIFDRLFGTFAEEKSDRSIVYGLTHPLSAQNPFEIALHEWDRLFKDIFAAKTWRERLSAIFGAPV</sequence>
<proteinExistence type="predicted"/>
<feature type="transmembrane region" description="Helical" evidence="7">
    <location>
        <begin position="45"/>
        <end position="66"/>
    </location>
</feature>
<comment type="caution">
    <text evidence="9">The sequence shown here is derived from an EMBL/GenBank/DDBJ whole genome shotgun (WGS) entry which is preliminary data.</text>
</comment>
<keyword evidence="5" id="KW-0443">Lipid metabolism</keyword>
<organism evidence="9 10">
    <name type="scientific">Chamaesiphon polymorphus CCALA 037</name>
    <dbReference type="NCBI Taxonomy" id="2107692"/>
    <lineage>
        <taxon>Bacteria</taxon>
        <taxon>Bacillati</taxon>
        <taxon>Cyanobacteriota</taxon>
        <taxon>Cyanophyceae</taxon>
        <taxon>Gomontiellales</taxon>
        <taxon>Chamaesiphonaceae</taxon>
        <taxon>Chamaesiphon</taxon>
    </lineage>
</organism>
<dbReference type="Proteomes" id="UP000238937">
    <property type="component" value="Unassembled WGS sequence"/>
</dbReference>
<accession>A0A2T1GGK9</accession>
<evidence type="ECO:0000256" key="5">
    <source>
        <dbReference type="ARBA" id="ARBA00023098"/>
    </source>
</evidence>
<name>A0A2T1GGK9_9CYAN</name>
<dbReference type="EMBL" id="PVWO01000108">
    <property type="protein sequence ID" value="PSB56783.1"/>
    <property type="molecule type" value="Genomic_DNA"/>
</dbReference>
<keyword evidence="10" id="KW-1185">Reference proteome</keyword>
<evidence type="ECO:0000256" key="6">
    <source>
        <dbReference type="ARBA" id="ARBA00023136"/>
    </source>
</evidence>
<feature type="domain" description="Fatty acid hydroxylase" evidence="8">
    <location>
        <begin position="83"/>
        <end position="215"/>
    </location>
</feature>
<feature type="transmembrane region" description="Helical" evidence="7">
    <location>
        <begin position="6"/>
        <end position="24"/>
    </location>
</feature>
<dbReference type="OrthoDB" id="9770329at2"/>
<dbReference type="InterPro" id="IPR006694">
    <property type="entry name" value="Fatty_acid_hydroxylase"/>
</dbReference>
<feature type="transmembrane region" description="Helical" evidence="7">
    <location>
        <begin position="146"/>
        <end position="165"/>
    </location>
</feature>
<keyword evidence="2 7" id="KW-0812">Transmembrane</keyword>
<dbReference type="GO" id="GO:0012505">
    <property type="term" value="C:endomembrane system"/>
    <property type="evidence" value="ECO:0007669"/>
    <property type="project" value="UniProtKB-SubCell"/>
</dbReference>
<evidence type="ECO:0000256" key="7">
    <source>
        <dbReference type="SAM" id="Phobius"/>
    </source>
</evidence>